<gene>
    <name evidence="1" type="ORF">KDA27_13315</name>
</gene>
<protein>
    <recommendedName>
        <fullName evidence="3">PAS domain-containing protein</fullName>
    </recommendedName>
</protein>
<dbReference type="Gene3D" id="3.30.450.20">
    <property type="entry name" value="PAS domain"/>
    <property type="match status" value="1"/>
</dbReference>
<sequence>MDRQRELSELISRHFGTDDPLPVGWAELRAELEAVFEERDRLRRSVGEFEARAAESEKNEARLLDAIHVARIGYFEHDHLTGSIYWSPELLELWNCDPEVPPQLPEVVNILHPDDR</sequence>
<reference evidence="1" key="1">
    <citation type="submission" date="2020-04" db="EMBL/GenBank/DDBJ databases">
        <authorList>
            <person name="Zhang T."/>
        </authorList>
    </citation>
    <scope>NUCLEOTIDE SEQUENCE</scope>
    <source>
        <strain evidence="1">HKST-UBA02</strain>
    </source>
</reference>
<evidence type="ECO:0000313" key="1">
    <source>
        <dbReference type="EMBL" id="MCA9756777.1"/>
    </source>
</evidence>
<accession>A0A956NDJ3</accession>
<proteinExistence type="predicted"/>
<evidence type="ECO:0008006" key="3">
    <source>
        <dbReference type="Google" id="ProtNLM"/>
    </source>
</evidence>
<reference evidence="1" key="2">
    <citation type="journal article" date="2021" name="Microbiome">
        <title>Successional dynamics and alternative stable states in a saline activated sludge microbial community over 9 years.</title>
        <authorList>
            <person name="Wang Y."/>
            <person name="Ye J."/>
            <person name="Ju F."/>
            <person name="Liu L."/>
            <person name="Boyd J.A."/>
            <person name="Deng Y."/>
            <person name="Parks D.H."/>
            <person name="Jiang X."/>
            <person name="Yin X."/>
            <person name="Woodcroft B.J."/>
            <person name="Tyson G.W."/>
            <person name="Hugenholtz P."/>
            <person name="Polz M.F."/>
            <person name="Zhang T."/>
        </authorList>
    </citation>
    <scope>NUCLEOTIDE SEQUENCE</scope>
    <source>
        <strain evidence="1">HKST-UBA02</strain>
    </source>
</reference>
<dbReference type="EMBL" id="JAGQHS010000066">
    <property type="protein sequence ID" value="MCA9756777.1"/>
    <property type="molecule type" value="Genomic_DNA"/>
</dbReference>
<dbReference type="AlphaFoldDB" id="A0A956NDJ3"/>
<feature type="non-terminal residue" evidence="1">
    <location>
        <position position="116"/>
    </location>
</feature>
<comment type="caution">
    <text evidence="1">The sequence shown here is derived from an EMBL/GenBank/DDBJ whole genome shotgun (WGS) entry which is preliminary data.</text>
</comment>
<dbReference type="Proteomes" id="UP000739538">
    <property type="component" value="Unassembled WGS sequence"/>
</dbReference>
<evidence type="ECO:0000313" key="2">
    <source>
        <dbReference type="Proteomes" id="UP000739538"/>
    </source>
</evidence>
<name>A0A956NDJ3_UNCEI</name>
<organism evidence="1 2">
    <name type="scientific">Eiseniibacteriota bacterium</name>
    <dbReference type="NCBI Taxonomy" id="2212470"/>
    <lineage>
        <taxon>Bacteria</taxon>
        <taxon>Candidatus Eiseniibacteriota</taxon>
    </lineage>
</organism>